<organism evidence="2 3">
    <name type="scientific">Undibacterium cyanobacteriorum</name>
    <dbReference type="NCBI Taxonomy" id="3073561"/>
    <lineage>
        <taxon>Bacteria</taxon>
        <taxon>Pseudomonadati</taxon>
        <taxon>Pseudomonadota</taxon>
        <taxon>Betaproteobacteria</taxon>
        <taxon>Burkholderiales</taxon>
        <taxon>Oxalobacteraceae</taxon>
        <taxon>Undibacterium</taxon>
    </lineage>
</organism>
<dbReference type="Proteomes" id="UP001181355">
    <property type="component" value="Chromosome"/>
</dbReference>
<dbReference type="EMBL" id="CP133720">
    <property type="protein sequence ID" value="WMW79447.1"/>
    <property type="molecule type" value="Genomic_DNA"/>
</dbReference>
<dbReference type="Gene3D" id="2.40.50.180">
    <property type="entry name" value="CheA-289, Domain 4"/>
    <property type="match status" value="1"/>
</dbReference>
<sequence length="193" mass="21067">MTDKLRDENTSEVAAPKVNALGRRARLRDFQAQLMERMQAAKAGSLTRANQLGVLIGKGRYLIDLKEAGEIVAAGNMTKVPLTKDWYLGVSNVRGSLTSVIDFSRFGGGEPTAVESSCRVLAFSNALSFNSGLLVTKVLGLRNVDDMQLIEADDAASGKPWLLNRFVDADGNDWWQLSLALLVQDQDFLHIGL</sequence>
<accession>A0ABY9RDY9</accession>
<dbReference type="InterPro" id="IPR036061">
    <property type="entry name" value="CheW-like_dom_sf"/>
</dbReference>
<dbReference type="PANTHER" id="PTHR22617:SF43">
    <property type="entry name" value="PROTEIN PILI"/>
    <property type="match status" value="1"/>
</dbReference>
<dbReference type="PANTHER" id="PTHR22617">
    <property type="entry name" value="CHEMOTAXIS SENSOR HISTIDINE KINASE-RELATED"/>
    <property type="match status" value="1"/>
</dbReference>
<evidence type="ECO:0000313" key="3">
    <source>
        <dbReference type="Proteomes" id="UP001181355"/>
    </source>
</evidence>
<dbReference type="InterPro" id="IPR039315">
    <property type="entry name" value="CheW"/>
</dbReference>
<dbReference type="SUPFAM" id="SSF50341">
    <property type="entry name" value="CheW-like"/>
    <property type="match status" value="1"/>
</dbReference>
<dbReference type="SMART" id="SM00260">
    <property type="entry name" value="CheW"/>
    <property type="match status" value="1"/>
</dbReference>
<proteinExistence type="predicted"/>
<keyword evidence="3" id="KW-1185">Reference proteome</keyword>
<dbReference type="PROSITE" id="PS50851">
    <property type="entry name" value="CHEW"/>
    <property type="match status" value="1"/>
</dbReference>
<evidence type="ECO:0000259" key="1">
    <source>
        <dbReference type="PROSITE" id="PS50851"/>
    </source>
</evidence>
<reference evidence="2" key="1">
    <citation type="submission" date="2023-09" db="EMBL/GenBank/DDBJ databases">
        <title>Undibacterium sp. 20NA77.5 isolated from freshwater.</title>
        <authorList>
            <person name="Le V."/>
            <person name="Ko S.-R."/>
            <person name="Ahn C.-Y."/>
            <person name="Oh H.-M."/>
        </authorList>
    </citation>
    <scope>NUCLEOTIDE SEQUENCE</scope>
    <source>
        <strain evidence="2">20NA77.5</strain>
    </source>
</reference>
<gene>
    <name evidence="2" type="ORF">RF679_12400</name>
</gene>
<name>A0ABY9RDY9_9BURK</name>
<evidence type="ECO:0000313" key="2">
    <source>
        <dbReference type="EMBL" id="WMW79447.1"/>
    </source>
</evidence>
<dbReference type="RefSeq" id="WP_309480945.1">
    <property type="nucleotide sequence ID" value="NZ_CP133720.1"/>
</dbReference>
<feature type="domain" description="CheW-like" evidence="1">
    <location>
        <begin position="48"/>
        <end position="188"/>
    </location>
</feature>
<dbReference type="InterPro" id="IPR002545">
    <property type="entry name" value="CheW-lke_dom"/>
</dbReference>
<protein>
    <submittedName>
        <fullName evidence="2">Chemotaxis protein CheW</fullName>
    </submittedName>
</protein>
<dbReference type="Pfam" id="PF01584">
    <property type="entry name" value="CheW"/>
    <property type="match status" value="1"/>
</dbReference>